<evidence type="ECO:0000256" key="2">
    <source>
        <dbReference type="SAM" id="MobiDB-lite"/>
    </source>
</evidence>
<dbReference type="FunFam" id="3.30.70.270:FF:000020">
    <property type="entry name" value="Transposon Tf2-6 polyprotein-like Protein"/>
    <property type="match status" value="1"/>
</dbReference>
<keyword evidence="1" id="KW-0511">Multifunctional enzyme</keyword>
<dbReference type="CDD" id="cd01647">
    <property type="entry name" value="RT_LTR"/>
    <property type="match status" value="1"/>
</dbReference>
<evidence type="ECO:0000259" key="4">
    <source>
        <dbReference type="Pfam" id="PF17919"/>
    </source>
</evidence>
<dbReference type="InterPro" id="IPR043128">
    <property type="entry name" value="Rev_trsase/Diguanyl_cyclase"/>
</dbReference>
<accession>A0A225WAQ5</accession>
<dbReference type="InterPro" id="IPR041577">
    <property type="entry name" value="RT_RNaseH_2"/>
</dbReference>
<sequence>MPHSVNTVSSDEASSRPKNVQPISAREERFAAQSWEALKASGNPAYDVAREYADVFPEKIPAELLVDRGAVALSRDQVKAIDEFFESRRKAGHVRESISPHSSPTFCVNKATGGWCIVHEFDKLNDAAIPAQTPILRKDIVLDSMAGNMIYSTIDLTDGFYQTLMREKDTPLTAVSTPSGMLWEWLVIAQGLKNVPVTFNHMVSHVLRPLREFGPSYFDGIFVHSHAEGNVSALELDPRHLKQVFQVLRENKPNVNLKKWVFCAPEIPVLGCYVSKNGAREDPEKIASICAWSTPTNPTEIRQWLGMANYLHKYTKDYAKLIQPLSSLLKKDTPWVWEPEHREAFDSVKKSLSSIPVLMLTDESKPFHVVCDASNFAIGSAMMQFDDEGRERVISYQSRQLKPAERNYPVHDKKILVMRYALIKFRTFAVYTGHASLRTAMKPPHLSQPMARWLLFFSVYNFVVHYKPGQNNILADALSQRPDYVPFEGLGRQAFVEDEEESTATCVASGLNLTSVSPESSLREEIAAAYE</sequence>
<keyword evidence="6" id="KW-1185">Reference proteome</keyword>
<evidence type="ECO:0000256" key="1">
    <source>
        <dbReference type="ARBA" id="ARBA00023268"/>
    </source>
</evidence>
<dbReference type="GO" id="GO:0003824">
    <property type="term" value="F:catalytic activity"/>
    <property type="evidence" value="ECO:0007669"/>
    <property type="project" value="UniProtKB-KW"/>
</dbReference>
<feature type="region of interest" description="Disordered" evidence="2">
    <location>
        <begin position="1"/>
        <end position="24"/>
    </location>
</feature>
<feature type="compositionally biased region" description="Polar residues" evidence="2">
    <location>
        <begin position="1"/>
        <end position="22"/>
    </location>
</feature>
<dbReference type="CDD" id="cd09274">
    <property type="entry name" value="RNase_HI_RT_Ty3"/>
    <property type="match status" value="1"/>
</dbReference>
<dbReference type="AlphaFoldDB" id="A0A225WAQ5"/>
<proteinExistence type="predicted"/>
<feature type="domain" description="Reverse transcriptase" evidence="3">
    <location>
        <begin position="141"/>
        <end position="273"/>
    </location>
</feature>
<evidence type="ECO:0000313" key="6">
    <source>
        <dbReference type="Proteomes" id="UP000198211"/>
    </source>
</evidence>
<feature type="domain" description="Reverse transcriptase/retrotransposon-derived protein RNase H-like" evidence="4">
    <location>
        <begin position="337"/>
        <end position="428"/>
    </location>
</feature>
<gene>
    <name evidence="5" type="ORF">PHMEG_00012678</name>
</gene>
<comment type="caution">
    <text evidence="5">The sequence shown here is derived from an EMBL/GenBank/DDBJ whole genome shotgun (WGS) entry which is preliminary data.</text>
</comment>
<name>A0A225WAQ5_9STRA</name>
<dbReference type="InterPro" id="IPR043502">
    <property type="entry name" value="DNA/RNA_pol_sf"/>
</dbReference>
<dbReference type="EMBL" id="NBNE01001463">
    <property type="protein sequence ID" value="OWZ13920.1"/>
    <property type="molecule type" value="Genomic_DNA"/>
</dbReference>
<protein>
    <submittedName>
        <fullName evidence="5">Polyprotein</fullName>
    </submittedName>
</protein>
<dbReference type="InterPro" id="IPR000477">
    <property type="entry name" value="RT_dom"/>
</dbReference>
<dbReference type="Gene3D" id="3.30.70.270">
    <property type="match status" value="2"/>
</dbReference>
<dbReference type="PANTHER" id="PTHR37984:SF5">
    <property type="entry name" value="PROTEIN NYNRIN-LIKE"/>
    <property type="match status" value="1"/>
</dbReference>
<organism evidence="5 6">
    <name type="scientific">Phytophthora megakarya</name>
    <dbReference type="NCBI Taxonomy" id="4795"/>
    <lineage>
        <taxon>Eukaryota</taxon>
        <taxon>Sar</taxon>
        <taxon>Stramenopiles</taxon>
        <taxon>Oomycota</taxon>
        <taxon>Peronosporomycetes</taxon>
        <taxon>Peronosporales</taxon>
        <taxon>Peronosporaceae</taxon>
        <taxon>Phytophthora</taxon>
    </lineage>
</organism>
<evidence type="ECO:0000313" key="5">
    <source>
        <dbReference type="EMBL" id="OWZ13920.1"/>
    </source>
</evidence>
<dbReference type="PANTHER" id="PTHR37984">
    <property type="entry name" value="PROTEIN CBG26694"/>
    <property type="match status" value="1"/>
</dbReference>
<reference evidence="6" key="1">
    <citation type="submission" date="2017-03" db="EMBL/GenBank/DDBJ databases">
        <title>Phytopthora megakarya and P. palmivora, two closely related causual agents of cacao black pod achieved similar genome size and gene model numbers by different mechanisms.</title>
        <authorList>
            <person name="Ali S."/>
            <person name="Shao J."/>
            <person name="Larry D.J."/>
            <person name="Kronmiller B."/>
            <person name="Shen D."/>
            <person name="Strem M.D."/>
            <person name="Melnick R.L."/>
            <person name="Guiltinan M.J."/>
            <person name="Tyler B.M."/>
            <person name="Meinhardt L.W."/>
            <person name="Bailey B.A."/>
        </authorList>
    </citation>
    <scope>NUCLEOTIDE SEQUENCE [LARGE SCALE GENOMIC DNA]</scope>
    <source>
        <strain evidence="6">zdho120</strain>
    </source>
</reference>
<evidence type="ECO:0000259" key="3">
    <source>
        <dbReference type="Pfam" id="PF00078"/>
    </source>
</evidence>
<dbReference type="SUPFAM" id="SSF56672">
    <property type="entry name" value="DNA/RNA polymerases"/>
    <property type="match status" value="1"/>
</dbReference>
<dbReference type="Gene3D" id="3.10.10.10">
    <property type="entry name" value="HIV Type 1 Reverse Transcriptase, subunit A, domain 1"/>
    <property type="match status" value="1"/>
</dbReference>
<dbReference type="Pfam" id="PF17919">
    <property type="entry name" value="RT_RNaseH_2"/>
    <property type="match status" value="1"/>
</dbReference>
<dbReference type="OrthoDB" id="110067at2759"/>
<dbReference type="InterPro" id="IPR050951">
    <property type="entry name" value="Retrovirus_Pol_polyprotein"/>
</dbReference>
<dbReference type="Proteomes" id="UP000198211">
    <property type="component" value="Unassembled WGS sequence"/>
</dbReference>
<dbReference type="Pfam" id="PF00078">
    <property type="entry name" value="RVT_1"/>
    <property type="match status" value="1"/>
</dbReference>